<accession>A0ABD0T189</accession>
<proteinExistence type="predicted"/>
<sequence length="249" mass="29675">MNIFCNKHLTRISVCFIYNRSLSYIELSADEVNNLLQLYEMSINASLTLSKSDKELLNSWTEQHQVQQVNVTTKYRLQMDRHKDHSFRRADIDKKWTQCVDIYLEDIKRSEHKYYEDESKCLQTANGQDKEKRKAVDQVEKEIRKWRKSFRYLTRLCSVDHPDNEEDAKTCLVEYMEKDNYNSTLQRLMLLKLDAMGQLYIELTSTIENLEECLKTNLSGYLERTRSVLDSMYRCYNGRRKEDSSNVPL</sequence>
<organism evidence="1 2">
    <name type="scientific">Loxostege sticticalis</name>
    <name type="common">Beet webworm moth</name>
    <dbReference type="NCBI Taxonomy" id="481309"/>
    <lineage>
        <taxon>Eukaryota</taxon>
        <taxon>Metazoa</taxon>
        <taxon>Ecdysozoa</taxon>
        <taxon>Arthropoda</taxon>
        <taxon>Hexapoda</taxon>
        <taxon>Insecta</taxon>
        <taxon>Pterygota</taxon>
        <taxon>Neoptera</taxon>
        <taxon>Endopterygota</taxon>
        <taxon>Lepidoptera</taxon>
        <taxon>Glossata</taxon>
        <taxon>Ditrysia</taxon>
        <taxon>Pyraloidea</taxon>
        <taxon>Crambidae</taxon>
        <taxon>Pyraustinae</taxon>
        <taxon>Loxostege</taxon>
    </lineage>
</organism>
<evidence type="ECO:0000313" key="1">
    <source>
        <dbReference type="EMBL" id="KAL0831735.1"/>
    </source>
</evidence>
<dbReference type="EMBL" id="JBEDNZ010000011">
    <property type="protein sequence ID" value="KAL0831735.1"/>
    <property type="molecule type" value="Genomic_DNA"/>
</dbReference>
<comment type="caution">
    <text evidence="1">The sequence shown here is derived from an EMBL/GenBank/DDBJ whole genome shotgun (WGS) entry which is preliminary data.</text>
</comment>
<dbReference type="Proteomes" id="UP001549921">
    <property type="component" value="Unassembled WGS sequence"/>
</dbReference>
<dbReference type="AlphaFoldDB" id="A0ABD0T189"/>
<gene>
    <name evidence="1" type="ORF">ABMA28_001277</name>
</gene>
<reference evidence="1 2" key="1">
    <citation type="submission" date="2024-06" db="EMBL/GenBank/DDBJ databases">
        <title>A chromosome-level genome assembly of beet webworm, Loxostege sticticalis.</title>
        <authorList>
            <person name="Zhang Y."/>
        </authorList>
    </citation>
    <scope>NUCLEOTIDE SEQUENCE [LARGE SCALE GENOMIC DNA]</scope>
    <source>
        <strain evidence="1">AQ028</strain>
        <tissue evidence="1">Male pupae</tissue>
    </source>
</reference>
<evidence type="ECO:0000313" key="2">
    <source>
        <dbReference type="Proteomes" id="UP001549921"/>
    </source>
</evidence>
<protein>
    <submittedName>
        <fullName evidence="1">Uncharacterized protein</fullName>
    </submittedName>
</protein>
<name>A0ABD0T189_LOXSC</name>